<organism evidence="7 8">
    <name type="scientific">Odobenus rosmarus divergens</name>
    <name type="common">Pacific walrus</name>
    <dbReference type="NCBI Taxonomy" id="9708"/>
    <lineage>
        <taxon>Eukaryota</taxon>
        <taxon>Metazoa</taxon>
        <taxon>Chordata</taxon>
        <taxon>Craniata</taxon>
        <taxon>Vertebrata</taxon>
        <taxon>Euteleostomi</taxon>
        <taxon>Mammalia</taxon>
        <taxon>Eutheria</taxon>
        <taxon>Laurasiatheria</taxon>
        <taxon>Carnivora</taxon>
        <taxon>Caniformia</taxon>
        <taxon>Pinnipedia</taxon>
        <taxon>Odobenidae</taxon>
        <taxon>Odobenus</taxon>
    </lineage>
</organism>
<dbReference type="AlphaFoldDB" id="A0A9B0LJ99"/>
<dbReference type="RefSeq" id="XP_004394465.1">
    <property type="nucleotide sequence ID" value="XM_004394408.1"/>
</dbReference>
<sequence>MTPRDGRPWLPVALLLLQVPGCWCLSGPTSVTGTVSGSLSVQCQYEEKFREMSKYWCKSPCVWTTVNTKEADREVKRGPVSIRDHPANLTFTVTLENLTEDDAGTYSSGIDTSWLPGYFLDLTFRVVVSVTPGPSYRSLSRSHGTLPSQALCGILYNSEGLSILGHQQRCEGTPVFQLASGQATFYGVPRMCGKQGAGWLSPEPLLFPHTLTCPGEQDDSASEIALLARVHLEKGPGEGLSASQTGCGCGGMWSQDICPDGLSDQDQGGLAGERTFPWRPVGFGEPSLRYLQKSRSRDRAKQVQVFCNGGLQAPAQVSQVLWGPLGSLFCSPFTPKALARESSIEDQASKGAERVKTGALVFSEILASEKAILHLVMGRVVVGHLHDPLTGTQGHYHGGPSATHSPQRRLPLFRLVDKIFSVSSMQHSIDFPAAQRKVEGKGECACVCACVSVWISGVGAGSKSRVGPATGGGKQGLREARAWLRSQLTCKSPSCSLRAPAPTHPVPFLLPPLLLSPFPLLLSLAPPPTPHFPSDQRTNEEDVPANWGSNFPQLVSWLREQERSDPPRSAAHGRGGGGAVMG</sequence>
<dbReference type="InterPro" id="IPR036179">
    <property type="entry name" value="Ig-like_dom_sf"/>
</dbReference>
<dbReference type="GO" id="GO:0005886">
    <property type="term" value="C:plasma membrane"/>
    <property type="evidence" value="ECO:0007669"/>
    <property type="project" value="TreeGrafter"/>
</dbReference>
<accession>A0A9B0LJ99</accession>
<evidence type="ECO:0000259" key="6">
    <source>
        <dbReference type="Pfam" id="PF07686"/>
    </source>
</evidence>
<feature type="chain" id="PRO_5039589158" evidence="5">
    <location>
        <begin position="25"/>
        <end position="582"/>
    </location>
</feature>
<keyword evidence="3" id="KW-0472">Membrane</keyword>
<evidence type="ECO:0000313" key="8">
    <source>
        <dbReference type="RefSeq" id="XP_004394465.1"/>
    </source>
</evidence>
<dbReference type="InterPro" id="IPR013783">
    <property type="entry name" value="Ig-like_fold"/>
</dbReference>
<dbReference type="InterPro" id="IPR050671">
    <property type="entry name" value="CD300_family_receptors"/>
</dbReference>
<dbReference type="Gene3D" id="2.60.40.10">
    <property type="entry name" value="Immunoglobulins"/>
    <property type="match status" value="1"/>
</dbReference>
<dbReference type="Proteomes" id="UP000245340">
    <property type="component" value="Unplaced"/>
</dbReference>
<evidence type="ECO:0000256" key="4">
    <source>
        <dbReference type="SAM" id="MobiDB-lite"/>
    </source>
</evidence>
<gene>
    <name evidence="8" type="primary">LOC101381619</name>
</gene>
<feature type="region of interest" description="Disordered" evidence="4">
    <location>
        <begin position="560"/>
        <end position="582"/>
    </location>
</feature>
<dbReference type="CDD" id="cd05716">
    <property type="entry name" value="IgV_pIgR_like"/>
    <property type="match status" value="1"/>
</dbReference>
<dbReference type="PANTHER" id="PTHR11860">
    <property type="entry name" value="POLYMERIC-IMMUNOGLOBULIN RECEPTOR"/>
    <property type="match status" value="1"/>
</dbReference>
<dbReference type="GO" id="GO:0004888">
    <property type="term" value="F:transmembrane signaling receptor activity"/>
    <property type="evidence" value="ECO:0007669"/>
    <property type="project" value="TreeGrafter"/>
</dbReference>
<feature type="compositionally biased region" description="Gly residues" evidence="4">
    <location>
        <begin position="573"/>
        <end position="582"/>
    </location>
</feature>
<evidence type="ECO:0000313" key="7">
    <source>
        <dbReference type="Proteomes" id="UP000245340"/>
    </source>
</evidence>
<keyword evidence="5" id="KW-0732">Signal</keyword>
<name>A0A9B0LJ99_ODORO</name>
<keyword evidence="2" id="KW-0812">Transmembrane</keyword>
<evidence type="ECO:0000256" key="2">
    <source>
        <dbReference type="ARBA" id="ARBA00022692"/>
    </source>
</evidence>
<proteinExistence type="predicted"/>
<dbReference type="SUPFAM" id="SSF48726">
    <property type="entry name" value="Immunoglobulin"/>
    <property type="match status" value="1"/>
</dbReference>
<evidence type="ECO:0000256" key="1">
    <source>
        <dbReference type="ARBA" id="ARBA00004370"/>
    </source>
</evidence>
<feature type="domain" description="Immunoglobulin V-set" evidence="6">
    <location>
        <begin position="27"/>
        <end position="107"/>
    </location>
</feature>
<evidence type="ECO:0000256" key="5">
    <source>
        <dbReference type="SAM" id="SignalP"/>
    </source>
</evidence>
<dbReference type="Pfam" id="PF07686">
    <property type="entry name" value="V-set"/>
    <property type="match status" value="1"/>
</dbReference>
<feature type="signal peptide" evidence="5">
    <location>
        <begin position="1"/>
        <end position="24"/>
    </location>
</feature>
<protein>
    <submittedName>
        <fullName evidence="8">Uncharacterized protein LOC101381619</fullName>
    </submittedName>
</protein>
<reference evidence="8" key="1">
    <citation type="submission" date="2025-08" db="UniProtKB">
        <authorList>
            <consortium name="RefSeq"/>
        </authorList>
    </citation>
    <scope>IDENTIFICATION</scope>
</reference>
<keyword evidence="7" id="KW-1185">Reference proteome</keyword>
<comment type="subcellular location">
    <subcellularLocation>
        <location evidence="1">Membrane</location>
    </subcellularLocation>
</comment>
<evidence type="ECO:0000256" key="3">
    <source>
        <dbReference type="ARBA" id="ARBA00023136"/>
    </source>
</evidence>
<dbReference type="InterPro" id="IPR013106">
    <property type="entry name" value="Ig_V-set"/>
</dbReference>
<dbReference type="PANTHER" id="PTHR11860:SF115">
    <property type="entry name" value="IMMUNOGLOBULIN SUBTYPE DOMAIN-CONTAINING PROTEIN"/>
    <property type="match status" value="1"/>
</dbReference>